<dbReference type="STRING" id="51511.ENSCSAVP00000015818"/>
<reference evidence="18" key="2">
    <citation type="submission" date="2025-08" db="UniProtKB">
        <authorList>
            <consortium name="Ensembl"/>
        </authorList>
    </citation>
    <scope>IDENTIFICATION</scope>
</reference>
<evidence type="ECO:0000313" key="18">
    <source>
        <dbReference type="Ensembl" id="ENSCSAVP00000015818.1"/>
    </source>
</evidence>
<dbReference type="OMA" id="HHFATIL"/>
<evidence type="ECO:0000256" key="7">
    <source>
        <dbReference type="ARBA" id="ARBA00022989"/>
    </source>
</evidence>
<dbReference type="eggNOG" id="KOG1607">
    <property type="taxonomic scope" value="Eukaryota"/>
</dbReference>
<dbReference type="Proteomes" id="UP000007875">
    <property type="component" value="Unassembled WGS sequence"/>
</dbReference>
<comment type="pathway">
    <text evidence="2">Lipid metabolism; sphingolipid metabolism.</text>
</comment>
<keyword evidence="9 12" id="KW-0472">Membrane</keyword>
<feature type="DNA-binding region" description="Homeobox" evidence="11">
    <location>
        <begin position="87"/>
        <end position="130"/>
    </location>
</feature>
<sequence>MAVASFLTWFWNERFWLPHNTTWADLRNTDDTTYPQASDLWIMIPYSIVLYMIRFIIERLVARPLGRKLKISNIPNRPPSNNAVLEKVYSSITRNPKDERLTGLCKQLDWSERQVQRWFRRKREINRPSKLLKFSETVWRFIFYAGVFNFGLFAMNFTAPKCPWETRMCWVGYPDKQPLTVTAYWYYQTELAFYTSCTISQFFDIKRKDFWVMCIHHFATILLICFSYSVNMLNIGMLIMSLHDFSDVFLEASKIAKYMKHDVLATVGLICFALTFTIARIVYFPFWVLNSVWFDAWDVVGPFPSWYIFSLWLFLLQFLHIYWCSFIVKGVVKMAKQGGSATDERSESEDSDTDDAIDDRRKKSDGQGDAPTNGLTLRKSGGK</sequence>
<dbReference type="PANTHER" id="PTHR12560:SF0">
    <property type="entry name" value="LD18904P"/>
    <property type="match status" value="1"/>
</dbReference>
<accession>H2ZE02</accession>
<dbReference type="SUPFAM" id="SSF46689">
    <property type="entry name" value="Homeodomain-like"/>
    <property type="match status" value="1"/>
</dbReference>
<keyword evidence="11 13" id="KW-0238">DNA-binding</keyword>
<dbReference type="CDD" id="cd00086">
    <property type="entry name" value="homeodomain"/>
    <property type="match status" value="1"/>
</dbReference>
<evidence type="ECO:0000256" key="13">
    <source>
        <dbReference type="RuleBase" id="RU000682"/>
    </source>
</evidence>
<evidence type="ECO:0000256" key="5">
    <source>
        <dbReference type="ARBA" id="ARBA00022692"/>
    </source>
</evidence>
<evidence type="ECO:0000256" key="14">
    <source>
        <dbReference type="SAM" id="MobiDB-lite"/>
    </source>
</evidence>
<dbReference type="Ensembl" id="ENSCSAVT00000015997.1">
    <property type="protein sequence ID" value="ENSCSAVP00000015818.1"/>
    <property type="gene ID" value="ENSCSAVG00000009299.1"/>
</dbReference>
<dbReference type="GO" id="GO:0046513">
    <property type="term" value="P:ceramide biosynthetic process"/>
    <property type="evidence" value="ECO:0007669"/>
    <property type="project" value="InterPro"/>
</dbReference>
<evidence type="ECO:0000259" key="16">
    <source>
        <dbReference type="PROSITE" id="PS50071"/>
    </source>
</evidence>
<dbReference type="SMART" id="SM00724">
    <property type="entry name" value="TLC"/>
    <property type="match status" value="1"/>
</dbReference>
<dbReference type="Pfam" id="PF03798">
    <property type="entry name" value="TRAM_LAG1_CLN8"/>
    <property type="match status" value="1"/>
</dbReference>
<feature type="transmembrane region" description="Helical" evidence="15">
    <location>
        <begin position="137"/>
        <end position="158"/>
    </location>
</feature>
<dbReference type="GO" id="GO:0003677">
    <property type="term" value="F:DNA binding"/>
    <property type="evidence" value="ECO:0007669"/>
    <property type="project" value="UniProtKB-UniRule"/>
</dbReference>
<evidence type="ECO:0000259" key="17">
    <source>
        <dbReference type="PROSITE" id="PS50922"/>
    </source>
</evidence>
<keyword evidence="6" id="KW-0256">Endoplasmic reticulum</keyword>
<reference evidence="18" key="3">
    <citation type="submission" date="2025-09" db="UniProtKB">
        <authorList>
            <consortium name="Ensembl"/>
        </authorList>
    </citation>
    <scope>IDENTIFICATION</scope>
</reference>
<reference evidence="19" key="1">
    <citation type="submission" date="2003-08" db="EMBL/GenBank/DDBJ databases">
        <authorList>
            <person name="Birren B."/>
            <person name="Nusbaum C."/>
            <person name="Abebe A."/>
            <person name="Abouelleil A."/>
            <person name="Adekoya E."/>
            <person name="Ait-zahra M."/>
            <person name="Allen N."/>
            <person name="Allen T."/>
            <person name="An P."/>
            <person name="Anderson M."/>
            <person name="Anderson S."/>
            <person name="Arachchi H."/>
            <person name="Armbruster J."/>
            <person name="Bachantsang P."/>
            <person name="Baldwin J."/>
            <person name="Barry A."/>
            <person name="Bayul T."/>
            <person name="Blitshsteyn B."/>
            <person name="Bloom T."/>
            <person name="Blye J."/>
            <person name="Boguslavskiy L."/>
            <person name="Borowsky M."/>
            <person name="Boukhgalter B."/>
            <person name="Brunache A."/>
            <person name="Butler J."/>
            <person name="Calixte N."/>
            <person name="Calvo S."/>
            <person name="Camarata J."/>
            <person name="Campo K."/>
            <person name="Chang J."/>
            <person name="Cheshatsang Y."/>
            <person name="Citroen M."/>
            <person name="Collymore A."/>
            <person name="Considine T."/>
            <person name="Cook A."/>
            <person name="Cooke P."/>
            <person name="Corum B."/>
            <person name="Cuomo C."/>
            <person name="David R."/>
            <person name="Dawoe T."/>
            <person name="Degray S."/>
            <person name="Dodge S."/>
            <person name="Dooley K."/>
            <person name="Dorje P."/>
            <person name="Dorjee K."/>
            <person name="Dorris L."/>
            <person name="Duffey N."/>
            <person name="Dupes A."/>
            <person name="Elkins T."/>
            <person name="Engels R."/>
            <person name="Erickson J."/>
            <person name="Farina A."/>
            <person name="Faro S."/>
            <person name="Ferreira P."/>
            <person name="Fischer H."/>
            <person name="Fitzgerald M."/>
            <person name="Foley K."/>
            <person name="Gage D."/>
            <person name="Galagan J."/>
            <person name="Gearin G."/>
            <person name="Gnerre S."/>
            <person name="Gnirke A."/>
            <person name="Goyette A."/>
            <person name="Graham J."/>
            <person name="Grandbois E."/>
            <person name="Gyaltsen K."/>
            <person name="Hafez N."/>
            <person name="Hagopian D."/>
            <person name="Hagos B."/>
            <person name="Hall J."/>
            <person name="Hatcher B."/>
            <person name="Heller A."/>
            <person name="Higgins H."/>
            <person name="Honan T."/>
            <person name="Horn A."/>
            <person name="Houde N."/>
            <person name="Hughes L."/>
            <person name="Hulme W."/>
            <person name="Husby E."/>
            <person name="Iliev I."/>
            <person name="Jaffe D."/>
            <person name="Jones C."/>
            <person name="Kamal M."/>
            <person name="Kamat A."/>
            <person name="Kamvysselis M."/>
            <person name="Karlsson E."/>
            <person name="Kells C."/>
            <person name="Kieu A."/>
            <person name="Kisner P."/>
            <person name="Kodira C."/>
            <person name="Kulbokas E."/>
            <person name="Labutti K."/>
            <person name="Lama D."/>
            <person name="Landers T."/>
            <person name="Leger J."/>
            <person name="Levine S."/>
            <person name="Lewis D."/>
            <person name="Lewis T."/>
            <person name="Lindblad-toh K."/>
            <person name="Liu X."/>
            <person name="Lokyitsang T."/>
            <person name="Lokyitsang Y."/>
            <person name="Lucien O."/>
            <person name="Lui A."/>
            <person name="Ma L.J."/>
            <person name="Mabbitt R."/>
            <person name="Macdonald J."/>
            <person name="Maclean C."/>
            <person name="Major J."/>
            <person name="Manning J."/>
            <person name="Marabella R."/>
            <person name="Maru K."/>
            <person name="Matthews C."/>
            <person name="Mauceli E."/>
            <person name="Mccarthy M."/>
            <person name="Mcdonough S."/>
            <person name="Mcghee T."/>
            <person name="Meldrim J."/>
            <person name="Meneus L."/>
            <person name="Mesirov J."/>
            <person name="Mihalev A."/>
            <person name="Mihova T."/>
            <person name="Mikkelsen T."/>
            <person name="Mlenga V."/>
            <person name="Moru K."/>
            <person name="Mozes J."/>
            <person name="Mulrain L."/>
            <person name="Munson G."/>
            <person name="Naylor J."/>
            <person name="Newes C."/>
            <person name="Nguyen C."/>
            <person name="Nguyen N."/>
            <person name="Nguyen T."/>
            <person name="Nicol R."/>
            <person name="Nielsen C."/>
            <person name="Nizzari M."/>
            <person name="Norbu C."/>
            <person name="Norbu N."/>
            <person name="O'donnell P."/>
            <person name="Okoawo O."/>
            <person name="O'leary S."/>
            <person name="Omotosho B."/>
            <person name="O'neill K."/>
            <person name="Osman S."/>
            <person name="Parker S."/>
            <person name="Perrin D."/>
            <person name="Phunkhang P."/>
            <person name="Piqani B."/>
            <person name="Purcell S."/>
            <person name="Rachupka T."/>
            <person name="Ramasamy U."/>
            <person name="Rameau R."/>
            <person name="Ray V."/>
            <person name="Raymond C."/>
            <person name="Retta R."/>
            <person name="Richardson S."/>
            <person name="Rise C."/>
            <person name="Rodriguez J."/>
            <person name="Rogers J."/>
            <person name="Rogov P."/>
            <person name="Rutman M."/>
            <person name="Schupbach R."/>
            <person name="Seaman C."/>
            <person name="Settipalli S."/>
            <person name="Sharpe T."/>
            <person name="Sheridan J."/>
            <person name="Sherpa N."/>
            <person name="Shi J."/>
            <person name="Smirnov S."/>
            <person name="Smith C."/>
            <person name="Sougnez C."/>
            <person name="Spencer B."/>
            <person name="Stalker J."/>
            <person name="Stange-thomann N."/>
            <person name="Stavropoulos S."/>
            <person name="Stetson K."/>
            <person name="Stone C."/>
            <person name="Stone S."/>
            <person name="Stubbs M."/>
            <person name="Talamas J."/>
            <person name="Tchuinga P."/>
            <person name="Tenzing P."/>
            <person name="Tesfaye S."/>
            <person name="Theodore J."/>
            <person name="Thoulutsang Y."/>
            <person name="Topham K."/>
            <person name="Towey S."/>
            <person name="Tsamla T."/>
            <person name="Tsomo N."/>
            <person name="Vallee D."/>
            <person name="Vassiliev H."/>
            <person name="Venkataraman V."/>
            <person name="Vinson J."/>
            <person name="Vo A."/>
            <person name="Wade C."/>
            <person name="Wang S."/>
            <person name="Wangchuk T."/>
            <person name="Wangdi T."/>
            <person name="Whittaker C."/>
            <person name="Wilkinson J."/>
            <person name="Wu Y."/>
            <person name="Wyman D."/>
            <person name="Yadav S."/>
            <person name="Yang S."/>
            <person name="Yang X."/>
            <person name="Yeager S."/>
            <person name="Yee E."/>
            <person name="Young G."/>
            <person name="Zainoun J."/>
            <person name="Zembeck L."/>
            <person name="Zimmer A."/>
            <person name="Zody M."/>
            <person name="Lander E."/>
        </authorList>
    </citation>
    <scope>NUCLEOTIDE SEQUENCE [LARGE SCALE GENOMIC DNA]</scope>
</reference>
<feature type="transmembrane region" description="Helical" evidence="15">
    <location>
        <begin position="306"/>
        <end position="328"/>
    </location>
</feature>
<dbReference type="InParanoid" id="H2ZE02"/>
<evidence type="ECO:0000256" key="10">
    <source>
        <dbReference type="ARBA" id="ARBA00049036"/>
    </source>
</evidence>
<dbReference type="HOGENOM" id="CLU_028277_1_1_1"/>
<dbReference type="InterPro" id="IPR016439">
    <property type="entry name" value="Lag1/Lac1-like"/>
</dbReference>
<evidence type="ECO:0000256" key="11">
    <source>
        <dbReference type="PROSITE-ProRule" id="PRU00108"/>
    </source>
</evidence>
<dbReference type="UniPathway" id="UPA00222"/>
<evidence type="ECO:0000313" key="19">
    <source>
        <dbReference type="Proteomes" id="UP000007875"/>
    </source>
</evidence>
<dbReference type="PIRSF" id="PIRSF005225">
    <property type="entry name" value="LAG1_LAC1"/>
    <property type="match status" value="1"/>
</dbReference>
<feature type="compositionally biased region" description="Acidic residues" evidence="14">
    <location>
        <begin position="346"/>
        <end position="357"/>
    </location>
</feature>
<keyword evidence="8" id="KW-0443">Lipid metabolism</keyword>
<comment type="pathway">
    <text evidence="3">Sphingolipid metabolism.</text>
</comment>
<name>H2ZE02_CIOSA</name>
<dbReference type="PROSITE" id="PS50071">
    <property type="entry name" value="HOMEOBOX_2"/>
    <property type="match status" value="1"/>
</dbReference>
<keyword evidence="7 15" id="KW-1133">Transmembrane helix</keyword>
<organism evidence="18 19">
    <name type="scientific">Ciona savignyi</name>
    <name type="common">Pacific transparent sea squirt</name>
    <dbReference type="NCBI Taxonomy" id="51511"/>
    <lineage>
        <taxon>Eukaryota</taxon>
        <taxon>Metazoa</taxon>
        <taxon>Chordata</taxon>
        <taxon>Tunicata</taxon>
        <taxon>Ascidiacea</taxon>
        <taxon>Phlebobranchia</taxon>
        <taxon>Cionidae</taxon>
        <taxon>Ciona</taxon>
    </lineage>
</organism>
<protein>
    <recommendedName>
        <fullName evidence="20">Homeobox domain-containing protein</fullName>
    </recommendedName>
</protein>
<dbReference type="GeneTree" id="ENSGT01030000234515"/>
<dbReference type="GO" id="GO:0050291">
    <property type="term" value="F:sphingosine N-acyltransferase activity"/>
    <property type="evidence" value="ECO:0007669"/>
    <property type="project" value="InterPro"/>
</dbReference>
<dbReference type="InterPro" id="IPR001356">
    <property type="entry name" value="HD"/>
</dbReference>
<dbReference type="PANTHER" id="PTHR12560">
    <property type="entry name" value="LONGEVITY ASSURANCE FACTOR 1 LAG1"/>
    <property type="match status" value="1"/>
</dbReference>
<dbReference type="Pfam" id="PF00046">
    <property type="entry name" value="Homeodomain"/>
    <property type="match status" value="1"/>
</dbReference>
<evidence type="ECO:0000256" key="3">
    <source>
        <dbReference type="ARBA" id="ARBA00004991"/>
    </source>
</evidence>
<comment type="catalytic activity">
    <reaction evidence="10">
        <text>sphinganine + octadecanoyl-CoA = N-(octadecanoyl)-sphinganine + CoA + H(+)</text>
        <dbReference type="Rhea" id="RHEA:36547"/>
        <dbReference type="ChEBI" id="CHEBI:15378"/>
        <dbReference type="ChEBI" id="CHEBI:57287"/>
        <dbReference type="ChEBI" id="CHEBI:57394"/>
        <dbReference type="ChEBI" id="CHEBI:57817"/>
        <dbReference type="ChEBI" id="CHEBI:67033"/>
    </reaction>
    <physiologicalReaction direction="left-to-right" evidence="10">
        <dbReference type="Rhea" id="RHEA:36548"/>
    </physiologicalReaction>
</comment>
<feature type="region of interest" description="Disordered" evidence="14">
    <location>
        <begin position="339"/>
        <end position="383"/>
    </location>
</feature>
<keyword evidence="4" id="KW-0808">Transferase</keyword>
<dbReference type="FunCoup" id="H2ZE02">
    <property type="interactions" value="27"/>
</dbReference>
<evidence type="ECO:0000256" key="12">
    <source>
        <dbReference type="PROSITE-ProRule" id="PRU00205"/>
    </source>
</evidence>
<keyword evidence="19" id="KW-1185">Reference proteome</keyword>
<evidence type="ECO:0000256" key="6">
    <source>
        <dbReference type="ARBA" id="ARBA00022824"/>
    </source>
</evidence>
<evidence type="ECO:0000256" key="9">
    <source>
        <dbReference type="ARBA" id="ARBA00023136"/>
    </source>
</evidence>
<evidence type="ECO:0000256" key="15">
    <source>
        <dbReference type="SAM" id="Phobius"/>
    </source>
</evidence>
<dbReference type="FunFam" id="1.10.10.60:FF:000020">
    <property type="entry name" value="Ceramide synthase 5"/>
    <property type="match status" value="1"/>
</dbReference>
<feature type="transmembrane region" description="Helical" evidence="15">
    <location>
        <begin position="263"/>
        <end position="286"/>
    </location>
</feature>
<dbReference type="AlphaFoldDB" id="H2ZE02"/>
<dbReference type="PROSITE" id="PS50922">
    <property type="entry name" value="TLC"/>
    <property type="match status" value="1"/>
</dbReference>
<dbReference type="InterPro" id="IPR009057">
    <property type="entry name" value="Homeodomain-like_sf"/>
</dbReference>
<dbReference type="Gene3D" id="1.10.10.60">
    <property type="entry name" value="Homeodomain-like"/>
    <property type="match status" value="1"/>
</dbReference>
<dbReference type="GO" id="GO:0005789">
    <property type="term" value="C:endoplasmic reticulum membrane"/>
    <property type="evidence" value="ECO:0007669"/>
    <property type="project" value="UniProtKB-SubCell"/>
</dbReference>
<feature type="domain" description="TLC" evidence="17">
    <location>
        <begin position="132"/>
        <end position="336"/>
    </location>
</feature>
<feature type="domain" description="Homeobox" evidence="16">
    <location>
        <begin position="85"/>
        <end position="129"/>
    </location>
</feature>
<keyword evidence="11 13" id="KW-0539">Nucleus</keyword>
<evidence type="ECO:0000256" key="2">
    <source>
        <dbReference type="ARBA" id="ARBA00004760"/>
    </source>
</evidence>
<dbReference type="InterPro" id="IPR006634">
    <property type="entry name" value="TLC-dom"/>
</dbReference>
<evidence type="ECO:0000256" key="8">
    <source>
        <dbReference type="ARBA" id="ARBA00023098"/>
    </source>
</evidence>
<evidence type="ECO:0008006" key="20">
    <source>
        <dbReference type="Google" id="ProtNLM"/>
    </source>
</evidence>
<comment type="subcellular location">
    <subcellularLocation>
        <location evidence="1">Endoplasmic reticulum membrane</location>
        <topology evidence="1">Multi-pass membrane protein</topology>
    </subcellularLocation>
    <subcellularLocation>
        <location evidence="11 13">Nucleus</location>
    </subcellularLocation>
</comment>
<keyword evidence="11 13" id="KW-0371">Homeobox</keyword>
<keyword evidence="5 12" id="KW-0812">Transmembrane</keyword>
<feature type="transmembrane region" description="Helical" evidence="15">
    <location>
        <begin position="40"/>
        <end position="57"/>
    </location>
</feature>
<proteinExistence type="predicted"/>
<evidence type="ECO:0000256" key="4">
    <source>
        <dbReference type="ARBA" id="ARBA00022679"/>
    </source>
</evidence>
<evidence type="ECO:0000256" key="1">
    <source>
        <dbReference type="ARBA" id="ARBA00004477"/>
    </source>
</evidence>
<dbReference type="GO" id="GO:0005634">
    <property type="term" value="C:nucleus"/>
    <property type="evidence" value="ECO:0007669"/>
    <property type="project" value="UniProtKB-SubCell"/>
</dbReference>